<keyword evidence="2" id="KW-1185">Reference proteome</keyword>
<evidence type="ECO:0000313" key="2">
    <source>
        <dbReference type="Proteomes" id="UP000276133"/>
    </source>
</evidence>
<gene>
    <name evidence="1" type="ORF">BpHYR1_045002</name>
</gene>
<dbReference type="EMBL" id="REGN01006445">
    <property type="protein sequence ID" value="RNA09556.1"/>
    <property type="molecule type" value="Genomic_DNA"/>
</dbReference>
<reference evidence="1 2" key="1">
    <citation type="journal article" date="2018" name="Sci. Rep.">
        <title>Genomic signatures of local adaptation to the degree of environmental predictability in rotifers.</title>
        <authorList>
            <person name="Franch-Gras L."/>
            <person name="Hahn C."/>
            <person name="Garcia-Roger E.M."/>
            <person name="Carmona M.J."/>
            <person name="Serra M."/>
            <person name="Gomez A."/>
        </authorList>
    </citation>
    <scope>NUCLEOTIDE SEQUENCE [LARGE SCALE GENOMIC DNA]</scope>
    <source>
        <strain evidence="1">HYR1</strain>
    </source>
</reference>
<sequence>MTYFSKSQPAPSDFDRLFICFFWSINNEKKNFNLLAHDEIKESAKKTTSSKSEYTKLLNEKNSDYVKSINFTKDNLITVCFKDQQLFDLVRFGSFEKYYSVFNFDTTYNLGDFYVSYFTYRNLSLNINGTDQHPIFMGPLMDFEIDDIDNEKILYLILGSTSEREKSLIASNSKIEYIEKLDLISKYFETIGSWNIKPERFMIFLYYTTNDKEGYNN</sequence>
<proteinExistence type="predicted"/>
<name>A0A3M7QDP8_BRAPC</name>
<accession>A0A3M7QDP8</accession>
<comment type="caution">
    <text evidence="1">The sequence shown here is derived from an EMBL/GenBank/DDBJ whole genome shotgun (WGS) entry which is preliminary data.</text>
</comment>
<organism evidence="1 2">
    <name type="scientific">Brachionus plicatilis</name>
    <name type="common">Marine rotifer</name>
    <name type="synonym">Brachionus muelleri</name>
    <dbReference type="NCBI Taxonomy" id="10195"/>
    <lineage>
        <taxon>Eukaryota</taxon>
        <taxon>Metazoa</taxon>
        <taxon>Spiralia</taxon>
        <taxon>Gnathifera</taxon>
        <taxon>Rotifera</taxon>
        <taxon>Eurotatoria</taxon>
        <taxon>Monogononta</taxon>
        <taxon>Pseudotrocha</taxon>
        <taxon>Ploima</taxon>
        <taxon>Brachionidae</taxon>
        <taxon>Brachionus</taxon>
    </lineage>
</organism>
<protein>
    <submittedName>
        <fullName evidence="1">Mediator of RNA polymerase II transcription subunit 15</fullName>
    </submittedName>
</protein>
<dbReference type="OrthoDB" id="10064043at2759"/>
<evidence type="ECO:0000313" key="1">
    <source>
        <dbReference type="EMBL" id="RNA09556.1"/>
    </source>
</evidence>
<dbReference type="Proteomes" id="UP000276133">
    <property type="component" value="Unassembled WGS sequence"/>
</dbReference>
<dbReference type="AlphaFoldDB" id="A0A3M7QDP8"/>